<evidence type="ECO:0000313" key="5">
    <source>
        <dbReference type="Proteomes" id="UP001064489"/>
    </source>
</evidence>
<comment type="caution">
    <text evidence="4">The sequence shown here is derived from an EMBL/GenBank/DDBJ whole genome shotgun (WGS) entry which is preliminary data.</text>
</comment>
<dbReference type="GO" id="GO:0047631">
    <property type="term" value="F:ADP-ribose diphosphatase activity"/>
    <property type="evidence" value="ECO:0007669"/>
    <property type="project" value="TreeGrafter"/>
</dbReference>
<dbReference type="EMBL" id="JAJSOW010000102">
    <property type="protein sequence ID" value="KAI9176743.1"/>
    <property type="molecule type" value="Genomic_DNA"/>
</dbReference>
<dbReference type="InterPro" id="IPR040618">
    <property type="entry name" value="Pre-Nudix"/>
</dbReference>
<organism evidence="4 5">
    <name type="scientific">Acer negundo</name>
    <name type="common">Box elder</name>
    <dbReference type="NCBI Taxonomy" id="4023"/>
    <lineage>
        <taxon>Eukaryota</taxon>
        <taxon>Viridiplantae</taxon>
        <taxon>Streptophyta</taxon>
        <taxon>Embryophyta</taxon>
        <taxon>Tracheophyta</taxon>
        <taxon>Spermatophyta</taxon>
        <taxon>Magnoliopsida</taxon>
        <taxon>eudicotyledons</taxon>
        <taxon>Gunneridae</taxon>
        <taxon>Pentapetalae</taxon>
        <taxon>rosids</taxon>
        <taxon>malvids</taxon>
        <taxon>Sapindales</taxon>
        <taxon>Sapindaceae</taxon>
        <taxon>Hippocastanoideae</taxon>
        <taxon>Acereae</taxon>
        <taxon>Acer</taxon>
    </lineage>
</organism>
<proteinExistence type="inferred from homology"/>
<name>A0AAD5NRH2_ACENE</name>
<dbReference type="PANTHER" id="PTHR13994:SF26">
    <property type="entry name" value="NUDIX HYDROLASE 5-RELATED"/>
    <property type="match status" value="1"/>
</dbReference>
<evidence type="ECO:0000256" key="2">
    <source>
        <dbReference type="ARBA" id="ARBA00022801"/>
    </source>
</evidence>
<dbReference type="InterPro" id="IPR003293">
    <property type="entry name" value="Nudix_hydrolase6-like"/>
</dbReference>
<dbReference type="AlphaFoldDB" id="A0AAD5NRH2"/>
<comment type="similarity">
    <text evidence="1">Belongs to the Nudix hydrolase family.</text>
</comment>
<dbReference type="Gene3D" id="3.40.630.30">
    <property type="match status" value="1"/>
</dbReference>
<evidence type="ECO:0000259" key="3">
    <source>
        <dbReference type="Pfam" id="PF18290"/>
    </source>
</evidence>
<reference evidence="4" key="1">
    <citation type="journal article" date="2022" name="Plant J.">
        <title>Strategies of tolerance reflected in two North American maple genomes.</title>
        <authorList>
            <person name="McEvoy S.L."/>
            <person name="Sezen U.U."/>
            <person name="Trouern-Trend A."/>
            <person name="McMahon S.M."/>
            <person name="Schaberg P.G."/>
            <person name="Yang J."/>
            <person name="Wegrzyn J.L."/>
            <person name="Swenson N.G."/>
        </authorList>
    </citation>
    <scope>NUCLEOTIDE SEQUENCE</scope>
    <source>
        <strain evidence="4">91603</strain>
    </source>
</reference>
<evidence type="ECO:0000313" key="4">
    <source>
        <dbReference type="EMBL" id="KAI9176743.1"/>
    </source>
</evidence>
<dbReference type="PANTHER" id="PTHR13994">
    <property type="entry name" value="NUDIX HYDROLASE RELATED"/>
    <property type="match status" value="1"/>
</dbReference>
<dbReference type="Proteomes" id="UP001064489">
    <property type="component" value="Chromosome 5"/>
</dbReference>
<evidence type="ECO:0000256" key="1">
    <source>
        <dbReference type="ARBA" id="ARBA00005582"/>
    </source>
</evidence>
<accession>A0AAD5NRH2</accession>
<protein>
    <recommendedName>
        <fullName evidence="3">Pre-nudix hydrolase domain-containing protein</fullName>
    </recommendedName>
</protein>
<reference evidence="4" key="2">
    <citation type="submission" date="2023-02" db="EMBL/GenBank/DDBJ databases">
        <authorList>
            <person name="Swenson N.G."/>
            <person name="Wegrzyn J.L."/>
            <person name="Mcevoy S.L."/>
        </authorList>
    </citation>
    <scope>NUCLEOTIDE SEQUENCE</scope>
    <source>
        <strain evidence="4">91603</strain>
        <tissue evidence="4">Leaf</tissue>
    </source>
</reference>
<sequence length="185" mass="21635">MRRVFRPNRVPFLYYSFVSSFIPDRICVPTPVSLFSKELQAPLKNRIPFLIKNMSTSIEKPENEVQNIELLSSVQDLHGGVTVEIKEPMDSKLFASMLRTSLSRWRQQGKRSVWIKLPIEFSNLVEPTVKVLIVLERNGRFKGTNVWKLPLMRVRIYVQPQSEKLKKRQELIQNLSKFYPSVDES</sequence>
<dbReference type="Pfam" id="PF18290">
    <property type="entry name" value="Nudix_hydro"/>
    <property type="match status" value="1"/>
</dbReference>
<keyword evidence="2" id="KW-0378">Hydrolase</keyword>
<dbReference type="GO" id="GO:0051287">
    <property type="term" value="F:NAD binding"/>
    <property type="evidence" value="ECO:0007669"/>
    <property type="project" value="TreeGrafter"/>
</dbReference>
<feature type="domain" description="Pre-nudix hydrolase" evidence="3">
    <location>
        <begin position="71"/>
        <end position="130"/>
    </location>
</feature>
<dbReference type="GO" id="GO:0035529">
    <property type="term" value="F:NADH pyrophosphatase activity"/>
    <property type="evidence" value="ECO:0007669"/>
    <property type="project" value="TreeGrafter"/>
</dbReference>
<gene>
    <name evidence="4" type="ORF">LWI28_006608</name>
</gene>
<keyword evidence="5" id="KW-1185">Reference proteome</keyword>